<evidence type="ECO:0000313" key="13">
    <source>
        <dbReference type="Proteomes" id="UP000887561"/>
    </source>
</evidence>
<evidence type="ECO:0000256" key="11">
    <source>
        <dbReference type="RuleBase" id="RU365012"/>
    </source>
</evidence>
<dbReference type="InterPro" id="IPR033762">
    <property type="entry name" value="MCM_OB"/>
</dbReference>
<dbReference type="WBParaSite" id="scaffold4595_cov237.g8392">
    <property type="protein sequence ID" value="scaffold4595_cov237.g8392"/>
    <property type="gene ID" value="scaffold4595_cov237.g8392"/>
</dbReference>
<keyword evidence="8 11" id="KW-0539">Nucleus</keyword>
<name>A0A915MMZ6_MELJA</name>
<keyword evidence="4 11" id="KW-0378">Hydrolase</keyword>
<dbReference type="PRINTS" id="PR01663">
    <property type="entry name" value="MCMPROTEIN7"/>
</dbReference>
<dbReference type="CDD" id="cd17758">
    <property type="entry name" value="MCM7"/>
    <property type="match status" value="1"/>
</dbReference>
<dbReference type="Gene3D" id="3.30.1640.10">
    <property type="entry name" value="mini-chromosome maintenance (MCM) complex, chain A, domain 1"/>
    <property type="match status" value="1"/>
</dbReference>
<gene>
    <name evidence="11" type="primary">MCM7</name>
</gene>
<proteinExistence type="inferred from homology"/>
<dbReference type="GO" id="GO:0003697">
    <property type="term" value="F:single-stranded DNA binding"/>
    <property type="evidence" value="ECO:0007669"/>
    <property type="project" value="TreeGrafter"/>
</dbReference>
<dbReference type="PROSITE" id="PS00847">
    <property type="entry name" value="MCM_1"/>
    <property type="match status" value="1"/>
</dbReference>
<evidence type="ECO:0000256" key="5">
    <source>
        <dbReference type="ARBA" id="ARBA00022806"/>
    </source>
</evidence>
<dbReference type="GO" id="GO:0005524">
    <property type="term" value="F:ATP binding"/>
    <property type="evidence" value="ECO:0007669"/>
    <property type="project" value="UniProtKB-KW"/>
</dbReference>
<sequence>MADNDYERAKEQIEDFLRNFYTEDENELKTFKYLNQIAQIAKRQQISFYIEQDDVYVHNPELYTSINGNTVRFRLLFSEVVQKLVEEALGDEQPAVIDALDAFLFQRLYMDKKMRLDKGDLTQEEDPRRNYPPELLRRFEVYFKVRDEIKPLAVRELRAQFVGKLVSIKGIVIRATEVKPLANVNSLSYMPVFNCPSNECIQSKANGRLQMQIRGSKFVKFQEIRVQETTEQVSVGGIPRSLTVYLTGENTRKAIPGDTVQVCGVLVPQLRTGFRQMVGGLVTEVFLEAHHIQNNRDENEEFLDDELTEEEIQLVSHDNFYDHLAYSIAPEIYGLTDVKKSLLLSLVGGVNKNASGMRIRGALNILLMGDPGVAKSQLLTYVDRLALRSQYTTGRGSSGVGLTAAVIKDTLTGEVSLEGGSLVLADRGICCIDEFDKMVEGDRTAIHEVMEQQTISIAKAGIMTSLNARVAIIAAANPAYGRYNPSRSIEDNIRLPAALLSRFDILWLIQDTPDRDSDRKLADHITYVHRKGEQPDATFKPVDMKLFRKYIAVCKRKDPVLPDDLKELLVDKYVELRRESKNSADSTFTSPRILLAAIRACTALARLRLSNVVEEADVKEALRLLDSARESLRAHKQTTTDRSRDPVNRAFDTLREMLRESDGQQVLLEKLYARCAQRGIVYGVVDECIYGRWKHALFVDPTNKTVGIV</sequence>
<keyword evidence="2 11" id="KW-0235">DNA replication</keyword>
<dbReference type="GO" id="GO:0006270">
    <property type="term" value="P:DNA replication initiation"/>
    <property type="evidence" value="ECO:0007669"/>
    <property type="project" value="InterPro"/>
</dbReference>
<evidence type="ECO:0000259" key="12">
    <source>
        <dbReference type="PROSITE" id="PS50051"/>
    </source>
</evidence>
<dbReference type="InterPro" id="IPR008050">
    <property type="entry name" value="MCM7"/>
</dbReference>
<dbReference type="Pfam" id="PF00493">
    <property type="entry name" value="MCM"/>
    <property type="match status" value="1"/>
</dbReference>
<dbReference type="Gene3D" id="3.40.50.300">
    <property type="entry name" value="P-loop containing nucleotide triphosphate hydrolases"/>
    <property type="match status" value="1"/>
</dbReference>
<keyword evidence="6 10" id="KW-0067">ATP-binding</keyword>
<dbReference type="Pfam" id="PF17207">
    <property type="entry name" value="MCM_OB"/>
    <property type="match status" value="1"/>
</dbReference>
<keyword evidence="7 10" id="KW-0238">DNA-binding</keyword>
<organism evidence="13 14">
    <name type="scientific">Meloidogyne javanica</name>
    <name type="common">Root-knot nematode worm</name>
    <dbReference type="NCBI Taxonomy" id="6303"/>
    <lineage>
        <taxon>Eukaryota</taxon>
        <taxon>Metazoa</taxon>
        <taxon>Ecdysozoa</taxon>
        <taxon>Nematoda</taxon>
        <taxon>Chromadorea</taxon>
        <taxon>Rhabditida</taxon>
        <taxon>Tylenchina</taxon>
        <taxon>Tylenchomorpha</taxon>
        <taxon>Tylenchoidea</taxon>
        <taxon>Meloidogynidae</taxon>
        <taxon>Meloidogyninae</taxon>
        <taxon>Meloidogyne</taxon>
        <taxon>Meloidogyne incognita group</taxon>
    </lineage>
</organism>
<comment type="function">
    <text evidence="11">Acts as component of the MCM2-7 complex (MCM complex) which is the replicative helicase essential for 'once per cell cycle' DNA replication initiation and elongation in eukaryotic cells. The active ATPase sites in the MCM2-7 ring are formed through the interaction surfaces of two neighboring subunits such that a critical structure of a conserved arginine finger motif is provided in trans relative to the ATP-binding site of the Walker A box of the adjacent subunit. The six ATPase active sites, however, are likely to contribute differentially to the complex helicase activity.</text>
</comment>
<dbReference type="PRINTS" id="PR01657">
    <property type="entry name" value="MCMFAMILY"/>
</dbReference>
<keyword evidence="13" id="KW-1185">Reference proteome</keyword>
<dbReference type="InterPro" id="IPR027925">
    <property type="entry name" value="MCM_N"/>
</dbReference>
<evidence type="ECO:0000313" key="14">
    <source>
        <dbReference type="WBParaSite" id="scaffold4595_cov237.g8392"/>
    </source>
</evidence>
<comment type="subcellular location">
    <subcellularLocation>
        <location evidence="1 11">Nucleus</location>
    </subcellularLocation>
</comment>
<dbReference type="InterPro" id="IPR031327">
    <property type="entry name" value="MCM"/>
</dbReference>
<dbReference type="Gene3D" id="2.40.50.140">
    <property type="entry name" value="Nucleic acid-binding proteins"/>
    <property type="match status" value="1"/>
</dbReference>
<protein>
    <recommendedName>
        <fullName evidence="11">DNA replication licensing factor MCM7</fullName>
        <ecNumber evidence="11">3.6.4.12</ecNumber>
    </recommendedName>
</protein>
<dbReference type="SUPFAM" id="SSF50249">
    <property type="entry name" value="Nucleic acid-binding proteins"/>
    <property type="match status" value="1"/>
</dbReference>
<evidence type="ECO:0000256" key="4">
    <source>
        <dbReference type="ARBA" id="ARBA00022801"/>
    </source>
</evidence>
<dbReference type="PROSITE" id="PS50051">
    <property type="entry name" value="MCM_2"/>
    <property type="match status" value="1"/>
</dbReference>
<comment type="catalytic activity">
    <reaction evidence="11">
        <text>ATP + H2O = ADP + phosphate + H(+)</text>
        <dbReference type="Rhea" id="RHEA:13065"/>
        <dbReference type="ChEBI" id="CHEBI:15377"/>
        <dbReference type="ChEBI" id="CHEBI:15378"/>
        <dbReference type="ChEBI" id="CHEBI:30616"/>
        <dbReference type="ChEBI" id="CHEBI:43474"/>
        <dbReference type="ChEBI" id="CHEBI:456216"/>
        <dbReference type="EC" id="3.6.4.12"/>
    </reaction>
</comment>
<evidence type="ECO:0000256" key="1">
    <source>
        <dbReference type="ARBA" id="ARBA00004123"/>
    </source>
</evidence>
<dbReference type="InterPro" id="IPR001208">
    <property type="entry name" value="MCM_dom"/>
</dbReference>
<dbReference type="SUPFAM" id="SSF52540">
    <property type="entry name" value="P-loop containing nucleoside triphosphate hydrolases"/>
    <property type="match status" value="1"/>
</dbReference>
<keyword evidence="3 10" id="KW-0547">Nucleotide-binding</keyword>
<dbReference type="Proteomes" id="UP000887561">
    <property type="component" value="Unplaced"/>
</dbReference>
<dbReference type="InterPro" id="IPR018525">
    <property type="entry name" value="MCM_CS"/>
</dbReference>
<dbReference type="Pfam" id="PF17855">
    <property type="entry name" value="MCM_lid"/>
    <property type="match status" value="1"/>
</dbReference>
<evidence type="ECO:0000256" key="6">
    <source>
        <dbReference type="ARBA" id="ARBA00022840"/>
    </source>
</evidence>
<dbReference type="GO" id="GO:0017116">
    <property type="term" value="F:single-stranded DNA helicase activity"/>
    <property type="evidence" value="ECO:0007669"/>
    <property type="project" value="TreeGrafter"/>
</dbReference>
<dbReference type="GO" id="GO:0000727">
    <property type="term" value="P:double-strand break repair via break-induced replication"/>
    <property type="evidence" value="ECO:0007669"/>
    <property type="project" value="TreeGrafter"/>
</dbReference>
<dbReference type="PANTHER" id="PTHR11630:SF26">
    <property type="entry name" value="DNA REPLICATION LICENSING FACTOR MCM7"/>
    <property type="match status" value="1"/>
</dbReference>
<dbReference type="GO" id="GO:0016787">
    <property type="term" value="F:hydrolase activity"/>
    <property type="evidence" value="ECO:0007669"/>
    <property type="project" value="UniProtKB-KW"/>
</dbReference>
<reference evidence="14" key="1">
    <citation type="submission" date="2022-11" db="UniProtKB">
        <authorList>
            <consortium name="WormBaseParasite"/>
        </authorList>
    </citation>
    <scope>IDENTIFICATION</scope>
</reference>
<feature type="domain" description="MCM C-terminal AAA(+) ATPase" evidence="12">
    <location>
        <begin position="320"/>
        <end position="525"/>
    </location>
</feature>
<evidence type="ECO:0000256" key="9">
    <source>
        <dbReference type="ARBA" id="ARBA00023306"/>
    </source>
</evidence>
<dbReference type="InterPro" id="IPR041562">
    <property type="entry name" value="MCM_lid"/>
</dbReference>
<evidence type="ECO:0000256" key="10">
    <source>
        <dbReference type="RuleBase" id="RU004070"/>
    </source>
</evidence>
<keyword evidence="5 11" id="KW-0347">Helicase</keyword>
<evidence type="ECO:0000256" key="3">
    <source>
        <dbReference type="ARBA" id="ARBA00022741"/>
    </source>
</evidence>
<dbReference type="GO" id="GO:0006271">
    <property type="term" value="P:DNA strand elongation involved in DNA replication"/>
    <property type="evidence" value="ECO:0007669"/>
    <property type="project" value="TreeGrafter"/>
</dbReference>
<dbReference type="AlphaFoldDB" id="A0A915MMZ6"/>
<comment type="similarity">
    <text evidence="10">Belongs to the MCM family.</text>
</comment>
<dbReference type="PANTHER" id="PTHR11630">
    <property type="entry name" value="DNA REPLICATION LICENSING FACTOR MCM FAMILY MEMBER"/>
    <property type="match status" value="1"/>
</dbReference>
<dbReference type="GO" id="GO:0042555">
    <property type="term" value="C:MCM complex"/>
    <property type="evidence" value="ECO:0007669"/>
    <property type="project" value="InterPro"/>
</dbReference>
<dbReference type="InterPro" id="IPR027417">
    <property type="entry name" value="P-loop_NTPase"/>
</dbReference>
<dbReference type="FunFam" id="3.40.50.300:FF:000826">
    <property type="entry name" value="Replicative DNA helicase Mcm"/>
    <property type="match status" value="1"/>
</dbReference>
<evidence type="ECO:0000256" key="8">
    <source>
        <dbReference type="ARBA" id="ARBA00023242"/>
    </source>
</evidence>
<dbReference type="InterPro" id="IPR012340">
    <property type="entry name" value="NA-bd_OB-fold"/>
</dbReference>
<evidence type="ECO:0000256" key="7">
    <source>
        <dbReference type="ARBA" id="ARBA00023125"/>
    </source>
</evidence>
<keyword evidence="9 11" id="KW-0131">Cell cycle</keyword>
<dbReference type="Pfam" id="PF14551">
    <property type="entry name" value="MCM_N"/>
    <property type="match status" value="1"/>
</dbReference>
<evidence type="ECO:0000256" key="2">
    <source>
        <dbReference type="ARBA" id="ARBA00022705"/>
    </source>
</evidence>
<dbReference type="SMART" id="SM00350">
    <property type="entry name" value="MCM"/>
    <property type="match status" value="1"/>
</dbReference>
<dbReference type="GO" id="GO:0005634">
    <property type="term" value="C:nucleus"/>
    <property type="evidence" value="ECO:0007669"/>
    <property type="project" value="UniProtKB-SubCell"/>
</dbReference>
<dbReference type="EC" id="3.6.4.12" evidence="11"/>
<accession>A0A915MMZ6</accession>